<keyword evidence="6" id="KW-0812">Transmembrane</keyword>
<dbReference type="InterPro" id="IPR036396">
    <property type="entry name" value="Cyt_P450_sf"/>
</dbReference>
<keyword evidence="8" id="KW-1185">Reference proteome</keyword>
<evidence type="ECO:0000256" key="4">
    <source>
        <dbReference type="ARBA" id="ARBA00023004"/>
    </source>
</evidence>
<dbReference type="SUPFAM" id="SSF48264">
    <property type="entry name" value="Cytochrome P450"/>
    <property type="match status" value="1"/>
</dbReference>
<dbReference type="InterPro" id="IPR001128">
    <property type="entry name" value="Cyt_P450"/>
</dbReference>
<evidence type="ECO:0000313" key="7">
    <source>
        <dbReference type="EMBL" id="KAL1624678.1"/>
    </source>
</evidence>
<feature type="transmembrane region" description="Helical" evidence="6">
    <location>
        <begin position="6"/>
        <end position="31"/>
    </location>
</feature>
<protein>
    <submittedName>
        <fullName evidence="7">Uncharacterized protein</fullName>
    </submittedName>
</protein>
<feature type="region of interest" description="Disordered" evidence="5">
    <location>
        <begin position="227"/>
        <end position="275"/>
    </location>
</feature>
<keyword evidence="6" id="KW-0472">Membrane</keyword>
<organism evidence="7 8">
    <name type="scientific">Neofusicoccum ribis</name>
    <dbReference type="NCBI Taxonomy" id="45134"/>
    <lineage>
        <taxon>Eukaryota</taxon>
        <taxon>Fungi</taxon>
        <taxon>Dikarya</taxon>
        <taxon>Ascomycota</taxon>
        <taxon>Pezizomycotina</taxon>
        <taxon>Dothideomycetes</taxon>
        <taxon>Dothideomycetes incertae sedis</taxon>
        <taxon>Botryosphaeriales</taxon>
        <taxon>Botryosphaeriaceae</taxon>
        <taxon>Neofusicoccum</taxon>
    </lineage>
</organism>
<evidence type="ECO:0000313" key="8">
    <source>
        <dbReference type="Proteomes" id="UP001521116"/>
    </source>
</evidence>
<proteinExistence type="predicted"/>
<name>A0ABR3SM58_9PEZI</name>
<evidence type="ECO:0000256" key="5">
    <source>
        <dbReference type="SAM" id="MobiDB-lite"/>
    </source>
</evidence>
<evidence type="ECO:0000256" key="6">
    <source>
        <dbReference type="SAM" id="Phobius"/>
    </source>
</evidence>
<dbReference type="PANTHER" id="PTHR24305">
    <property type="entry name" value="CYTOCHROME P450"/>
    <property type="match status" value="1"/>
</dbReference>
<evidence type="ECO:0000256" key="3">
    <source>
        <dbReference type="ARBA" id="ARBA00023002"/>
    </source>
</evidence>
<evidence type="ECO:0000256" key="1">
    <source>
        <dbReference type="ARBA" id="ARBA00001971"/>
    </source>
</evidence>
<keyword evidence="2" id="KW-0479">Metal-binding</keyword>
<feature type="compositionally biased region" description="Pro residues" evidence="5">
    <location>
        <begin position="257"/>
        <end position="268"/>
    </location>
</feature>
<keyword evidence="4" id="KW-0408">Iron</keyword>
<dbReference type="InterPro" id="IPR050121">
    <property type="entry name" value="Cytochrome_P450_monoxygenase"/>
</dbReference>
<sequence length="275" mass="30744">MATAQILPPILALVKHHPVALVLLLICCYLLSNRYQRNLHRIPGPWIRSVSIIPRMWSVYRGRSHEDDLALHRKYGKIVRVAPNTLSISDPKEISKIYGVGTKFYKSRFYELSAVYDEEGLVPDTFVLANKELHSRMKRNAASAYSMNALVQMEPWLDGPTDRLLQILKEHAASQKSCDLGELLKRYAMDAVFSLTFGQDLDFLRKGDEIGMFKTLDIFTDYMAIVSRPPSPTPPPTHLPSSAKSPGRTASCSATPPSQPGSSDPPPPRKTRSSP</sequence>
<dbReference type="Pfam" id="PF00067">
    <property type="entry name" value="p450"/>
    <property type="match status" value="1"/>
</dbReference>
<comment type="caution">
    <text evidence="7">The sequence shown here is derived from an EMBL/GenBank/DDBJ whole genome shotgun (WGS) entry which is preliminary data.</text>
</comment>
<gene>
    <name evidence="7" type="ORF">SLS56_007741</name>
</gene>
<comment type="cofactor">
    <cofactor evidence="1">
        <name>heme</name>
        <dbReference type="ChEBI" id="CHEBI:30413"/>
    </cofactor>
</comment>
<reference evidence="7 8" key="1">
    <citation type="submission" date="2024-02" db="EMBL/GenBank/DDBJ databases">
        <title>De novo assembly and annotation of 12 fungi associated with fruit tree decline syndrome in Ontario, Canada.</title>
        <authorList>
            <person name="Sulman M."/>
            <person name="Ellouze W."/>
            <person name="Ilyukhin E."/>
        </authorList>
    </citation>
    <scope>NUCLEOTIDE SEQUENCE [LARGE SCALE GENOMIC DNA]</scope>
    <source>
        <strain evidence="7 8">M1-105</strain>
    </source>
</reference>
<keyword evidence="3" id="KW-0560">Oxidoreductase</keyword>
<keyword evidence="6" id="KW-1133">Transmembrane helix</keyword>
<accession>A0ABR3SM58</accession>
<evidence type="ECO:0000256" key="2">
    <source>
        <dbReference type="ARBA" id="ARBA00022723"/>
    </source>
</evidence>
<dbReference type="Proteomes" id="UP001521116">
    <property type="component" value="Unassembled WGS sequence"/>
</dbReference>
<dbReference type="EMBL" id="JAJVDC020000104">
    <property type="protein sequence ID" value="KAL1624678.1"/>
    <property type="molecule type" value="Genomic_DNA"/>
</dbReference>
<dbReference type="PANTHER" id="PTHR24305:SF235">
    <property type="entry name" value="CYTOCHROME P450 MONOOXYGENASE APDB-RELATED"/>
    <property type="match status" value="1"/>
</dbReference>
<dbReference type="Gene3D" id="1.10.630.10">
    <property type="entry name" value="Cytochrome P450"/>
    <property type="match status" value="1"/>
</dbReference>
<feature type="compositionally biased region" description="Pro residues" evidence="5">
    <location>
        <begin position="229"/>
        <end position="238"/>
    </location>
</feature>